<reference evidence="2 3" key="1">
    <citation type="journal article" date="2009" name="Nature">
        <title>The Sorghum bicolor genome and the diversification of grasses.</title>
        <authorList>
            <person name="Paterson A.H."/>
            <person name="Bowers J.E."/>
            <person name="Bruggmann R."/>
            <person name="Dubchak I."/>
            <person name="Grimwood J."/>
            <person name="Gundlach H."/>
            <person name="Haberer G."/>
            <person name="Hellsten U."/>
            <person name="Mitros T."/>
            <person name="Poliakov A."/>
            <person name="Schmutz J."/>
            <person name="Spannagl M."/>
            <person name="Tang H."/>
            <person name="Wang X."/>
            <person name="Wicker T."/>
            <person name="Bharti A.K."/>
            <person name="Chapman J."/>
            <person name="Feltus F.A."/>
            <person name="Gowik U."/>
            <person name="Grigoriev I.V."/>
            <person name="Lyons E."/>
            <person name="Maher C.A."/>
            <person name="Martis M."/>
            <person name="Narechania A."/>
            <person name="Otillar R.P."/>
            <person name="Penning B.W."/>
            <person name="Salamov A.A."/>
            <person name="Wang Y."/>
            <person name="Zhang L."/>
            <person name="Carpita N.C."/>
            <person name="Freeling M."/>
            <person name="Gingle A.R."/>
            <person name="Hash C.T."/>
            <person name="Keller B."/>
            <person name="Klein P."/>
            <person name="Kresovich S."/>
            <person name="McCann M.C."/>
            <person name="Ming R."/>
            <person name="Peterson D.G."/>
            <person name="Mehboob-ur-Rahman"/>
            <person name="Ware D."/>
            <person name="Westhoff P."/>
            <person name="Mayer K.F."/>
            <person name="Messing J."/>
            <person name="Rokhsar D.S."/>
        </authorList>
    </citation>
    <scope>NUCLEOTIDE SEQUENCE [LARGE SCALE GENOMIC DNA]</scope>
    <source>
        <strain evidence="3">cv. BTx623</strain>
    </source>
</reference>
<sequence>MTVLSILWMLASSCYYAPILWRISMTAGDRGGVADLVVCIEISKIPIFCNLNDLHGEKLKSIVNCCLMLKFSKPKKQQISYSPCHTRC</sequence>
<evidence type="ECO:0008006" key="4">
    <source>
        <dbReference type="Google" id="ProtNLM"/>
    </source>
</evidence>
<dbReference type="Gramene" id="OQU77574">
    <property type="protein sequence ID" value="OQU77574"/>
    <property type="gene ID" value="SORBI_3009G070250"/>
</dbReference>
<dbReference type="Proteomes" id="UP000000768">
    <property type="component" value="Chromosome 9"/>
</dbReference>
<dbReference type="EMBL" id="CM000768">
    <property type="protein sequence ID" value="OQU77573.1"/>
    <property type="molecule type" value="Genomic_DNA"/>
</dbReference>
<feature type="chain" id="PRO_5011909250" description="Secreted protein" evidence="1">
    <location>
        <begin position="17"/>
        <end position="88"/>
    </location>
</feature>
<protein>
    <recommendedName>
        <fullName evidence="4">Secreted protein</fullName>
    </recommendedName>
</protein>
<organism evidence="2 3">
    <name type="scientific">Sorghum bicolor</name>
    <name type="common">Sorghum</name>
    <name type="synonym">Sorghum vulgare</name>
    <dbReference type="NCBI Taxonomy" id="4558"/>
    <lineage>
        <taxon>Eukaryota</taxon>
        <taxon>Viridiplantae</taxon>
        <taxon>Streptophyta</taxon>
        <taxon>Embryophyta</taxon>
        <taxon>Tracheophyta</taxon>
        <taxon>Spermatophyta</taxon>
        <taxon>Magnoliopsida</taxon>
        <taxon>Liliopsida</taxon>
        <taxon>Poales</taxon>
        <taxon>Poaceae</taxon>
        <taxon>PACMAD clade</taxon>
        <taxon>Panicoideae</taxon>
        <taxon>Andropogonodae</taxon>
        <taxon>Andropogoneae</taxon>
        <taxon>Sorghinae</taxon>
        <taxon>Sorghum</taxon>
    </lineage>
</organism>
<accession>A0A1Z5R1B7</accession>
<reference evidence="2" key="2">
    <citation type="submission" date="2017-02" db="EMBL/GenBank/DDBJ databases">
        <title>WGS assembly of Sorghum bicolor.</title>
        <authorList>
            <person name="Paterson A."/>
            <person name="Mullet J."/>
            <person name="Bowers J."/>
            <person name="Bruggmann R."/>
            <person name="Dubchak I."/>
            <person name="Grimwood J."/>
            <person name="Gundlach H."/>
            <person name="Haberer G."/>
            <person name="Hellsten U."/>
            <person name="Mitros T."/>
            <person name="Poliakov A."/>
            <person name="Schmutz J."/>
            <person name="Spannagl M."/>
            <person name="Tang H."/>
            <person name="Wang X."/>
            <person name="Wicker T."/>
            <person name="Bharti A."/>
            <person name="Chapman J."/>
            <person name="Feltus F."/>
            <person name="Gowik U."/>
            <person name="Grigoriev I."/>
            <person name="Lyons E."/>
            <person name="Maher C."/>
            <person name="Martis M."/>
            <person name="Narechania A."/>
            <person name="Otillar R."/>
            <person name="Penning B."/>
            <person name="Salamov A."/>
            <person name="Wang Y."/>
            <person name="Zhang L."/>
            <person name="Carpita N."/>
            <person name="Freeling M."/>
            <person name="Gingle A."/>
            <person name="Hash C."/>
            <person name="Keller B."/>
            <person name="Klein P."/>
            <person name="Kresovich S."/>
            <person name="Mccann M."/>
            <person name="Ming R."/>
            <person name="Peterson D."/>
            <person name="Rahman M."/>
            <person name="Ware D."/>
            <person name="Westhoff P."/>
            <person name="Mayer K."/>
            <person name="Messing J."/>
            <person name="Sims D."/>
            <person name="Jenkins J."/>
            <person name="Shu S."/>
            <person name="Rokhsar D."/>
        </authorList>
    </citation>
    <scope>NUCLEOTIDE SEQUENCE</scope>
</reference>
<reference evidence="3" key="3">
    <citation type="journal article" date="2018" name="Plant J.">
        <title>The Sorghum bicolor reference genome: improved assembly, gene annotations, a transcriptome atlas, and signatures of genome organization.</title>
        <authorList>
            <person name="McCormick R.F."/>
            <person name="Truong S.K."/>
            <person name="Sreedasyam A."/>
            <person name="Jenkins J."/>
            <person name="Shu S."/>
            <person name="Sims D."/>
            <person name="Kennedy M."/>
            <person name="Amirebrahimi M."/>
            <person name="Weers B.D."/>
            <person name="McKinley B."/>
            <person name="Mattison A."/>
            <person name="Morishige D.T."/>
            <person name="Grimwood J."/>
            <person name="Schmutz J."/>
            <person name="Mullet J.E."/>
        </authorList>
    </citation>
    <scope>NUCLEOTIDE SEQUENCE [LARGE SCALE GENOMIC DNA]</scope>
    <source>
        <strain evidence="3">cv. BTx623</strain>
    </source>
</reference>
<feature type="signal peptide" evidence="1">
    <location>
        <begin position="1"/>
        <end position="16"/>
    </location>
</feature>
<evidence type="ECO:0000256" key="1">
    <source>
        <dbReference type="SAM" id="SignalP"/>
    </source>
</evidence>
<dbReference type="EMBL" id="CM000768">
    <property type="protein sequence ID" value="OQU77574.1"/>
    <property type="molecule type" value="Genomic_DNA"/>
</dbReference>
<evidence type="ECO:0000313" key="2">
    <source>
        <dbReference type="EMBL" id="OQU77574.1"/>
    </source>
</evidence>
<name>A0A1Z5R1B7_SORBI</name>
<dbReference type="InParanoid" id="A0A1Z5R1B7"/>
<evidence type="ECO:0000313" key="3">
    <source>
        <dbReference type="Proteomes" id="UP000000768"/>
    </source>
</evidence>
<keyword evidence="3" id="KW-1185">Reference proteome</keyword>
<dbReference type="AlphaFoldDB" id="A0A1Z5R1B7"/>
<gene>
    <name evidence="2" type="ORF">SORBI_3009G070250</name>
</gene>
<keyword evidence="1" id="KW-0732">Signal</keyword>
<dbReference type="Gramene" id="OQU77573">
    <property type="protein sequence ID" value="OQU77573"/>
    <property type="gene ID" value="SORBI_3009G070250"/>
</dbReference>
<proteinExistence type="predicted"/>
<dbReference type="STRING" id="4558.A0A1Z5R1B7"/>